<keyword evidence="3" id="KW-0862">Zinc</keyword>
<accession>A0A1J9RJW6</accession>
<feature type="compositionally biased region" description="Acidic residues" evidence="5">
    <location>
        <begin position="229"/>
        <end position="243"/>
    </location>
</feature>
<dbReference type="CDD" id="cd00202">
    <property type="entry name" value="ZnF_GATA"/>
    <property type="match status" value="1"/>
</dbReference>
<dbReference type="Gene3D" id="3.30.50.10">
    <property type="entry name" value="Erythroid Transcription Factor GATA-1, subunit A"/>
    <property type="match status" value="1"/>
</dbReference>
<evidence type="ECO:0000256" key="1">
    <source>
        <dbReference type="ARBA" id="ARBA00022723"/>
    </source>
</evidence>
<dbReference type="GO" id="GO:0006355">
    <property type="term" value="P:regulation of DNA-templated transcription"/>
    <property type="evidence" value="ECO:0007669"/>
    <property type="project" value="InterPro"/>
</dbReference>
<evidence type="ECO:0000259" key="7">
    <source>
        <dbReference type="PROSITE" id="PS50114"/>
    </source>
</evidence>
<dbReference type="Proteomes" id="UP000183809">
    <property type="component" value="Unassembled WGS sequence"/>
</dbReference>
<protein>
    <submittedName>
        <fullName evidence="8">White collar-2</fullName>
    </submittedName>
</protein>
<feature type="compositionally biased region" description="Basic and acidic residues" evidence="5">
    <location>
        <begin position="206"/>
        <end position="228"/>
    </location>
</feature>
<keyword evidence="2 4" id="KW-0863">Zinc-finger</keyword>
<dbReference type="Pfam" id="PF00320">
    <property type="entry name" value="GATA"/>
    <property type="match status" value="1"/>
</dbReference>
<feature type="region of interest" description="Disordered" evidence="5">
    <location>
        <begin position="206"/>
        <end position="351"/>
    </location>
</feature>
<dbReference type="GO" id="GO:0043565">
    <property type="term" value="F:sequence-specific DNA binding"/>
    <property type="evidence" value="ECO:0007669"/>
    <property type="project" value="InterPro"/>
</dbReference>
<dbReference type="SUPFAM" id="SSF57716">
    <property type="entry name" value="Glucocorticoid receptor-like (DNA-binding domain)"/>
    <property type="match status" value="1"/>
</dbReference>
<feature type="domain" description="PAS" evidence="6">
    <location>
        <begin position="39"/>
        <end position="102"/>
    </location>
</feature>
<name>A0A1J9RJW6_9PEZI</name>
<dbReference type="PANTHER" id="PTHR45658">
    <property type="entry name" value="GATA TRANSCRIPTION FACTOR"/>
    <property type="match status" value="1"/>
</dbReference>
<sequence length="431" mass="46622">MPSPEHSTLDSAVVDAPSPTAVLRTDLDALLPPTLDDIVLSSLHHLHFVLSPSTTILRVSANCLNLLGCEPNLLLGQRLAALIHKDDAHVFSSEIDDALLRPTNTFDASLAAFAPGRPPFRFYCRIRSVVHIGSDYSAFELVGHYQVKMPASLSPLQLMMPPPGIISITARPAFTRKGRLMDGMLELKMEQIHLVALLREMRREAAGEGRHHEADVRHAGRGRGRDGVDGDDGGGGDGDDDEGTVVAVSSAATPMHHSLRNAEETLYWRPERRTSPPGRPLKRSRSSPPRLTWMTSATDPVPAPAPAPTPKEEQHTQTPGHRHDPGGSPPDGQSGGEGSPGESSKVKLGDAGIPFFIRPEGYERKISDVPRQPKRKFAAKDHCCSRCGTVESPEWRAGPDGPKTLCNACGLKYAKEQKRAKNVKGEIAEAA</sequence>
<dbReference type="RefSeq" id="XP_020125075.1">
    <property type="nucleotide sequence ID" value="XM_020270266.1"/>
</dbReference>
<feature type="domain" description="GATA-type" evidence="7">
    <location>
        <begin position="378"/>
        <end position="413"/>
    </location>
</feature>
<dbReference type="OrthoDB" id="2162994at2759"/>
<keyword evidence="9" id="KW-1185">Reference proteome</keyword>
<evidence type="ECO:0000256" key="2">
    <source>
        <dbReference type="ARBA" id="ARBA00022771"/>
    </source>
</evidence>
<dbReference type="GO" id="GO:0008270">
    <property type="term" value="F:zinc ion binding"/>
    <property type="evidence" value="ECO:0007669"/>
    <property type="project" value="UniProtKB-KW"/>
</dbReference>
<dbReference type="InterPro" id="IPR051140">
    <property type="entry name" value="GATA_TF"/>
</dbReference>
<dbReference type="EMBL" id="MNUE01000110">
    <property type="protein sequence ID" value="OJD28815.1"/>
    <property type="molecule type" value="Genomic_DNA"/>
</dbReference>
<evidence type="ECO:0000256" key="5">
    <source>
        <dbReference type="SAM" id="MobiDB-lite"/>
    </source>
</evidence>
<comment type="caution">
    <text evidence="8">The sequence shown here is derived from an EMBL/GenBank/DDBJ whole genome shotgun (WGS) entry which is preliminary data.</text>
</comment>
<dbReference type="InterPro" id="IPR013088">
    <property type="entry name" value="Znf_NHR/GATA"/>
</dbReference>
<proteinExistence type="predicted"/>
<dbReference type="PROSITE" id="PS50112">
    <property type="entry name" value="PAS"/>
    <property type="match status" value="1"/>
</dbReference>
<dbReference type="SMART" id="SM00401">
    <property type="entry name" value="ZnF_GATA"/>
    <property type="match status" value="1"/>
</dbReference>
<feature type="compositionally biased region" description="Basic and acidic residues" evidence="5">
    <location>
        <begin position="310"/>
        <end position="325"/>
    </location>
</feature>
<evidence type="ECO:0000256" key="3">
    <source>
        <dbReference type="ARBA" id="ARBA00022833"/>
    </source>
</evidence>
<dbReference type="AlphaFoldDB" id="A0A1J9RJW6"/>
<evidence type="ECO:0000259" key="6">
    <source>
        <dbReference type="PROSITE" id="PS50112"/>
    </source>
</evidence>
<reference evidence="8 9" key="1">
    <citation type="submission" date="2016-10" db="EMBL/GenBank/DDBJ databases">
        <title>Proteomics and genomics reveal pathogen-plant mechanisms compatible with a hemibiotrophic lifestyle of Diplodia corticola.</title>
        <authorList>
            <person name="Fernandes I."/>
            <person name="De Jonge R."/>
            <person name="Van De Peer Y."/>
            <person name="Devreese B."/>
            <person name="Alves A."/>
            <person name="Esteves A.C."/>
        </authorList>
    </citation>
    <scope>NUCLEOTIDE SEQUENCE [LARGE SCALE GENOMIC DNA]</scope>
    <source>
        <strain evidence="8 9">CBS 112549</strain>
    </source>
</reference>
<dbReference type="InterPro" id="IPR035965">
    <property type="entry name" value="PAS-like_dom_sf"/>
</dbReference>
<dbReference type="Pfam" id="PF08446">
    <property type="entry name" value="PAS_2"/>
    <property type="match status" value="1"/>
</dbReference>
<dbReference type="InterPro" id="IPR000679">
    <property type="entry name" value="Znf_GATA"/>
</dbReference>
<dbReference type="Gene3D" id="3.30.450.20">
    <property type="entry name" value="PAS domain"/>
    <property type="match status" value="1"/>
</dbReference>
<dbReference type="PROSITE" id="PS50114">
    <property type="entry name" value="GATA_ZN_FINGER_2"/>
    <property type="match status" value="1"/>
</dbReference>
<evidence type="ECO:0000313" key="9">
    <source>
        <dbReference type="Proteomes" id="UP000183809"/>
    </source>
</evidence>
<dbReference type="InterPro" id="IPR013654">
    <property type="entry name" value="PAS_2"/>
</dbReference>
<dbReference type="InterPro" id="IPR000014">
    <property type="entry name" value="PAS"/>
</dbReference>
<evidence type="ECO:0000256" key="4">
    <source>
        <dbReference type="PROSITE-ProRule" id="PRU00094"/>
    </source>
</evidence>
<dbReference type="STRING" id="236234.A0A1J9RJW6"/>
<dbReference type="SUPFAM" id="SSF55785">
    <property type="entry name" value="PYP-like sensor domain (PAS domain)"/>
    <property type="match status" value="1"/>
</dbReference>
<gene>
    <name evidence="8" type="ORF">BKCO1_11000011</name>
</gene>
<keyword evidence="1" id="KW-0479">Metal-binding</keyword>
<dbReference type="SMART" id="SM00091">
    <property type="entry name" value="PAS"/>
    <property type="match status" value="1"/>
</dbReference>
<dbReference type="GeneID" id="31010525"/>
<evidence type="ECO:0000313" key="8">
    <source>
        <dbReference type="EMBL" id="OJD28815.1"/>
    </source>
</evidence>
<dbReference type="CDD" id="cd00130">
    <property type="entry name" value="PAS"/>
    <property type="match status" value="1"/>
</dbReference>
<organism evidence="8 9">
    <name type="scientific">Diplodia corticola</name>
    <dbReference type="NCBI Taxonomy" id="236234"/>
    <lineage>
        <taxon>Eukaryota</taxon>
        <taxon>Fungi</taxon>
        <taxon>Dikarya</taxon>
        <taxon>Ascomycota</taxon>
        <taxon>Pezizomycotina</taxon>
        <taxon>Dothideomycetes</taxon>
        <taxon>Dothideomycetes incertae sedis</taxon>
        <taxon>Botryosphaeriales</taxon>
        <taxon>Botryosphaeriaceae</taxon>
        <taxon>Diplodia</taxon>
    </lineage>
</organism>